<dbReference type="InterPro" id="IPR032710">
    <property type="entry name" value="NTF2-like_dom_sf"/>
</dbReference>
<dbReference type="Pfam" id="PF13474">
    <property type="entry name" value="SnoaL_3"/>
    <property type="match status" value="1"/>
</dbReference>
<name>A0A6M5Y8E7_9BACT</name>
<sequence length="184" mass="21519">MKRMTFLLSLLLLSGSKHCLCQPEKPLSAQEIAQIKNDIIRRAEKNAQDLRNRDYKAVMTFYADIDDFIIFGDGYYWGDYKTIDGIWKDFTGGVKKMLKWDFYNPKIHVFSRDVASCLVEFYNERIEANGDTTKGHGCFSFGMQKIDSNWKVVTMHVTHNYNVFDSTGAVRKWWLKYSPEARKK</sequence>
<dbReference type="RefSeq" id="WP_171740024.1">
    <property type="nucleotide sequence ID" value="NZ_CP053435.1"/>
</dbReference>
<dbReference type="KEGG" id="stae:HNV11_12735"/>
<feature type="domain" description="SnoaL-like" evidence="2">
    <location>
        <begin position="47"/>
        <end position="156"/>
    </location>
</feature>
<dbReference type="SUPFAM" id="SSF54427">
    <property type="entry name" value="NTF2-like"/>
    <property type="match status" value="1"/>
</dbReference>
<keyword evidence="1" id="KW-0732">Signal</keyword>
<evidence type="ECO:0000256" key="1">
    <source>
        <dbReference type="SAM" id="SignalP"/>
    </source>
</evidence>
<protein>
    <submittedName>
        <fullName evidence="3">SnoaL-like domain-containing protein</fullName>
    </submittedName>
</protein>
<feature type="signal peptide" evidence="1">
    <location>
        <begin position="1"/>
        <end position="19"/>
    </location>
</feature>
<accession>A0A6M5Y8E7</accession>
<keyword evidence="4" id="KW-1185">Reference proteome</keyword>
<evidence type="ECO:0000259" key="2">
    <source>
        <dbReference type="Pfam" id="PF13474"/>
    </source>
</evidence>
<evidence type="ECO:0000313" key="4">
    <source>
        <dbReference type="Proteomes" id="UP000502756"/>
    </source>
</evidence>
<dbReference type="Proteomes" id="UP000502756">
    <property type="component" value="Chromosome"/>
</dbReference>
<dbReference type="AlphaFoldDB" id="A0A6M5Y8E7"/>
<organism evidence="3 4">
    <name type="scientific">Spirosoma taeanense</name>
    <dbReference type="NCBI Taxonomy" id="2735870"/>
    <lineage>
        <taxon>Bacteria</taxon>
        <taxon>Pseudomonadati</taxon>
        <taxon>Bacteroidota</taxon>
        <taxon>Cytophagia</taxon>
        <taxon>Cytophagales</taxon>
        <taxon>Cytophagaceae</taxon>
        <taxon>Spirosoma</taxon>
    </lineage>
</organism>
<evidence type="ECO:0000313" key="3">
    <source>
        <dbReference type="EMBL" id="QJW90179.1"/>
    </source>
</evidence>
<reference evidence="3 4" key="1">
    <citation type="submission" date="2020-05" db="EMBL/GenBank/DDBJ databases">
        <title>Genome sequencing of Spirosoma sp. TS118.</title>
        <authorList>
            <person name="Lee J.-H."/>
            <person name="Jeong S."/>
            <person name="Zhao L."/>
            <person name="Jung J.-H."/>
            <person name="Kim M.-K."/>
            <person name="Lim S."/>
        </authorList>
    </citation>
    <scope>NUCLEOTIDE SEQUENCE [LARGE SCALE GENOMIC DNA]</scope>
    <source>
        <strain evidence="3 4">TS118</strain>
    </source>
</reference>
<dbReference type="InterPro" id="IPR037401">
    <property type="entry name" value="SnoaL-like"/>
</dbReference>
<dbReference type="Gene3D" id="3.10.450.50">
    <property type="match status" value="1"/>
</dbReference>
<proteinExistence type="predicted"/>
<dbReference type="EMBL" id="CP053435">
    <property type="protein sequence ID" value="QJW90179.1"/>
    <property type="molecule type" value="Genomic_DNA"/>
</dbReference>
<feature type="chain" id="PRO_5026896057" evidence="1">
    <location>
        <begin position="20"/>
        <end position="184"/>
    </location>
</feature>
<gene>
    <name evidence="3" type="ORF">HNV11_12735</name>
</gene>